<dbReference type="AlphaFoldDB" id="A0A1G4V553"/>
<gene>
    <name evidence="2" type="ORF">SAMN02927925_00319</name>
</gene>
<reference evidence="2 3" key="1">
    <citation type="submission" date="2016-10" db="EMBL/GenBank/DDBJ databases">
        <authorList>
            <person name="de Groot N.N."/>
        </authorList>
    </citation>
    <scope>NUCLEOTIDE SEQUENCE [LARGE SCALE GENOMIC DNA]</scope>
    <source>
        <strain evidence="2 3">CGMCC 1.3801</strain>
    </source>
</reference>
<sequence>MGKNVHVVKSKDGDGWSVKTENSQKSYRDVDTQREAIEIGKTVAKNNGSELLIHGTDGKIREKNSYGNDNHPPKG</sequence>
<dbReference type="InterPro" id="IPR018691">
    <property type="entry name" value="DUF2188"/>
</dbReference>
<protein>
    <recommendedName>
        <fullName evidence="4">DUF2188 domain-containing protein</fullName>
    </recommendedName>
</protein>
<dbReference type="STRING" id="329186.SAMN02927925_00319"/>
<feature type="region of interest" description="Disordered" evidence="1">
    <location>
        <begin position="1"/>
        <end position="30"/>
    </location>
</feature>
<name>A0A1G4V553_9FLAO</name>
<dbReference type="Proteomes" id="UP000182124">
    <property type="component" value="Unassembled WGS sequence"/>
</dbReference>
<organism evidence="2 3">
    <name type="scientific">Flavobacterium saliperosum</name>
    <dbReference type="NCBI Taxonomy" id="329186"/>
    <lineage>
        <taxon>Bacteria</taxon>
        <taxon>Pseudomonadati</taxon>
        <taxon>Bacteroidota</taxon>
        <taxon>Flavobacteriia</taxon>
        <taxon>Flavobacteriales</taxon>
        <taxon>Flavobacteriaceae</taxon>
        <taxon>Flavobacterium</taxon>
    </lineage>
</organism>
<proteinExistence type="predicted"/>
<dbReference type="Pfam" id="PF09954">
    <property type="entry name" value="DUF2188"/>
    <property type="match status" value="1"/>
</dbReference>
<evidence type="ECO:0000313" key="2">
    <source>
        <dbReference type="EMBL" id="SCX01370.1"/>
    </source>
</evidence>
<evidence type="ECO:0008006" key="4">
    <source>
        <dbReference type="Google" id="ProtNLM"/>
    </source>
</evidence>
<evidence type="ECO:0000313" key="3">
    <source>
        <dbReference type="Proteomes" id="UP000182124"/>
    </source>
</evidence>
<dbReference type="EMBL" id="FMTY01000001">
    <property type="protein sequence ID" value="SCX01370.1"/>
    <property type="molecule type" value="Genomic_DNA"/>
</dbReference>
<accession>A0A1G4V553</accession>
<evidence type="ECO:0000256" key="1">
    <source>
        <dbReference type="SAM" id="MobiDB-lite"/>
    </source>
</evidence>
<feature type="region of interest" description="Disordered" evidence="1">
    <location>
        <begin position="45"/>
        <end position="75"/>
    </location>
</feature>
<dbReference type="RefSeq" id="WP_035653871.1">
    <property type="nucleotide sequence ID" value="NZ_CBCSBQ010000031.1"/>
</dbReference>